<feature type="region of interest" description="Disordered" evidence="4">
    <location>
        <begin position="243"/>
        <end position="271"/>
    </location>
</feature>
<name>A0A8S1L370_PARPR</name>
<accession>A0A8S1L370</accession>
<keyword evidence="3" id="KW-0175">Coiled coil</keyword>
<keyword evidence="1" id="KW-0880">Kelch repeat</keyword>
<dbReference type="PANTHER" id="PTHR45632:SF3">
    <property type="entry name" value="KELCH-LIKE PROTEIN 32"/>
    <property type="match status" value="1"/>
</dbReference>
<evidence type="ECO:0008006" key="7">
    <source>
        <dbReference type="Google" id="ProtNLM"/>
    </source>
</evidence>
<feature type="coiled-coil region" evidence="3">
    <location>
        <begin position="58"/>
        <end position="99"/>
    </location>
</feature>
<evidence type="ECO:0000256" key="4">
    <source>
        <dbReference type="SAM" id="MobiDB-lite"/>
    </source>
</evidence>
<comment type="caution">
    <text evidence="5">The sequence shown here is derived from an EMBL/GenBank/DDBJ whole genome shotgun (WGS) entry which is preliminary data.</text>
</comment>
<dbReference type="PANTHER" id="PTHR45632">
    <property type="entry name" value="LD33804P"/>
    <property type="match status" value="1"/>
</dbReference>
<proteinExistence type="predicted"/>
<evidence type="ECO:0000256" key="3">
    <source>
        <dbReference type="SAM" id="Coils"/>
    </source>
</evidence>
<dbReference type="Proteomes" id="UP000688137">
    <property type="component" value="Unassembled WGS sequence"/>
</dbReference>
<sequence>MDTEEECFSGDEIDQFNCPKHSLIYTNYCTTTQQLLCQECMIKCSLKVQNIISIEKALNNISQQNKQQLQKVQKIIKNFNNLDDQIQKENNQINKMSQLQIQSLNSICTQIIEIVQMKFQELIEQVEVHKMKHIQSLQDSKCIIDEYKGRGIQLEKNIVNQQNTSGYEQLKKFREYQTINCKTIKELENEYDNLSQAPKIQYQQLQIRNANDIVKQISNLLCILERDSDYRIKRVSAKLYQQPNTTRASPFSKKGFTQHSQPHFSLQSSKQQMRKTEVKQITLDIPTDLSSILDKASPEQSILNDFFSNKQSLSDHSISKMEIPIQNQTQFYILGGLLKGQRQNLIELVDIQTKQSSQYDFLVSNRYGFQIAYHGNQILLIGGKQEGIRTALCESYDPKLKQSKISQLILTKGVSGLSSKQIGNKLYISGGKTDQGIQDIFQLINLDTYQTKNLQSIPIKCYNHTLVQGNEPNTLYLFDEQGCFKYDIINNQWKKIKSPNYPRRNHISLTLPDGIWMFGGRSGKKYIKQIEKYDETDQQFYQMGELICPTIKFDAIISDDYQFVYLVGGKTQENIPSSNIWKYSILTNQCSLYSQFIKPRYSHKLIPKKD</sequence>
<keyword evidence="2" id="KW-0677">Repeat</keyword>
<dbReference type="OMA" id="NIWKYSI"/>
<evidence type="ECO:0000313" key="5">
    <source>
        <dbReference type="EMBL" id="CAD8061949.1"/>
    </source>
</evidence>
<reference evidence="5" key="1">
    <citation type="submission" date="2021-01" db="EMBL/GenBank/DDBJ databases">
        <authorList>
            <consortium name="Genoscope - CEA"/>
            <person name="William W."/>
        </authorList>
    </citation>
    <scope>NUCLEOTIDE SEQUENCE</scope>
</reference>
<dbReference type="EMBL" id="CAJJDM010000031">
    <property type="protein sequence ID" value="CAD8061949.1"/>
    <property type="molecule type" value="Genomic_DNA"/>
</dbReference>
<protein>
    <recommendedName>
        <fullName evidence="7">Kelch motif family protein</fullName>
    </recommendedName>
</protein>
<evidence type="ECO:0000256" key="1">
    <source>
        <dbReference type="ARBA" id="ARBA00022441"/>
    </source>
</evidence>
<gene>
    <name evidence="5" type="ORF">PPRIM_AZ9-3.1.T0320253</name>
</gene>
<dbReference type="AlphaFoldDB" id="A0A8S1L370"/>
<organism evidence="5 6">
    <name type="scientific">Paramecium primaurelia</name>
    <dbReference type="NCBI Taxonomy" id="5886"/>
    <lineage>
        <taxon>Eukaryota</taxon>
        <taxon>Sar</taxon>
        <taxon>Alveolata</taxon>
        <taxon>Ciliophora</taxon>
        <taxon>Intramacronucleata</taxon>
        <taxon>Oligohymenophorea</taxon>
        <taxon>Peniculida</taxon>
        <taxon>Parameciidae</taxon>
        <taxon>Paramecium</taxon>
    </lineage>
</organism>
<evidence type="ECO:0000313" key="6">
    <source>
        <dbReference type="Proteomes" id="UP000688137"/>
    </source>
</evidence>
<evidence type="ECO:0000256" key="2">
    <source>
        <dbReference type="ARBA" id="ARBA00022737"/>
    </source>
</evidence>
<keyword evidence="6" id="KW-1185">Reference proteome</keyword>